<keyword evidence="1" id="KW-0963">Cytoplasm</keyword>
<dbReference type="InterPro" id="IPR006073">
    <property type="entry name" value="GTP-bd"/>
</dbReference>
<reference evidence="7 8" key="1">
    <citation type="journal article" date="2015" name="Plant Cell">
        <title>Oil accumulation by the oleaginous diatom Fistulifera solaris as revealed by the genome and transcriptome.</title>
        <authorList>
            <person name="Tanaka T."/>
            <person name="Maeda Y."/>
            <person name="Veluchamy A."/>
            <person name="Tanaka M."/>
            <person name="Abida H."/>
            <person name="Marechal E."/>
            <person name="Bowler C."/>
            <person name="Muto M."/>
            <person name="Sunaga Y."/>
            <person name="Tanaka M."/>
            <person name="Yoshino T."/>
            <person name="Taniguchi T."/>
            <person name="Fukuda Y."/>
            <person name="Nemoto M."/>
            <person name="Matsumoto M."/>
            <person name="Wong P.S."/>
            <person name="Aburatani S."/>
            <person name="Fujibuchi W."/>
        </authorList>
    </citation>
    <scope>NUCLEOTIDE SEQUENCE [LARGE SCALE GENOMIC DNA]</scope>
    <source>
        <strain evidence="7 8">JPCC DA0580</strain>
    </source>
</reference>
<dbReference type="FunCoup" id="A0A1Z5JB61">
    <property type="interactions" value="579"/>
</dbReference>
<feature type="domain" description="G" evidence="6">
    <location>
        <begin position="360"/>
        <end position="426"/>
    </location>
</feature>
<proteinExistence type="predicted"/>
<evidence type="ECO:0000259" key="6">
    <source>
        <dbReference type="Pfam" id="PF01926"/>
    </source>
</evidence>
<dbReference type="PANTHER" id="PTHR45709:SF2">
    <property type="entry name" value="LARGE SUBUNIT GTPASE 1 HOMOLOG"/>
    <property type="match status" value="1"/>
</dbReference>
<dbReference type="GO" id="GO:0005525">
    <property type="term" value="F:GTP binding"/>
    <property type="evidence" value="ECO:0007669"/>
    <property type="project" value="UniProtKB-KW"/>
</dbReference>
<dbReference type="SUPFAM" id="SSF52540">
    <property type="entry name" value="P-loop containing nucleoside triphosphate hydrolases"/>
    <property type="match status" value="1"/>
</dbReference>
<name>A0A1Z5JB61_FISSO</name>
<feature type="region of interest" description="Disordered" evidence="5">
    <location>
        <begin position="1"/>
        <end position="54"/>
    </location>
</feature>
<dbReference type="Gene3D" id="3.40.50.300">
    <property type="entry name" value="P-loop containing nucleotide triphosphate hydrolases"/>
    <property type="match status" value="1"/>
</dbReference>
<feature type="compositionally biased region" description="Basic and acidic residues" evidence="5">
    <location>
        <begin position="35"/>
        <end position="46"/>
    </location>
</feature>
<dbReference type="Pfam" id="PF01926">
    <property type="entry name" value="MMR_HSR1"/>
    <property type="match status" value="1"/>
</dbReference>
<keyword evidence="2" id="KW-0547">Nucleotide-binding</keyword>
<accession>A0A1Z5JB61</accession>
<keyword evidence="4" id="KW-0342">GTP-binding</keyword>
<feature type="compositionally biased region" description="Basic residues" evidence="5">
    <location>
        <begin position="620"/>
        <end position="637"/>
    </location>
</feature>
<dbReference type="Proteomes" id="UP000198406">
    <property type="component" value="Unassembled WGS sequence"/>
</dbReference>
<feature type="region of interest" description="Disordered" evidence="5">
    <location>
        <begin position="270"/>
        <end position="327"/>
    </location>
</feature>
<evidence type="ECO:0000256" key="2">
    <source>
        <dbReference type="ARBA" id="ARBA00022741"/>
    </source>
</evidence>
<evidence type="ECO:0000313" key="8">
    <source>
        <dbReference type="Proteomes" id="UP000198406"/>
    </source>
</evidence>
<dbReference type="OrthoDB" id="61815at2759"/>
<feature type="compositionally biased region" description="Basic and acidic residues" evidence="5">
    <location>
        <begin position="270"/>
        <end position="288"/>
    </location>
</feature>
<evidence type="ECO:0000256" key="5">
    <source>
        <dbReference type="SAM" id="MobiDB-lite"/>
    </source>
</evidence>
<keyword evidence="3" id="KW-0378">Hydrolase</keyword>
<organism evidence="7 8">
    <name type="scientific">Fistulifera solaris</name>
    <name type="common">Oleaginous diatom</name>
    <dbReference type="NCBI Taxonomy" id="1519565"/>
    <lineage>
        <taxon>Eukaryota</taxon>
        <taxon>Sar</taxon>
        <taxon>Stramenopiles</taxon>
        <taxon>Ochrophyta</taxon>
        <taxon>Bacillariophyta</taxon>
        <taxon>Bacillariophyceae</taxon>
        <taxon>Bacillariophycidae</taxon>
        <taxon>Naviculales</taxon>
        <taxon>Naviculaceae</taxon>
        <taxon>Fistulifera</taxon>
    </lineage>
</organism>
<evidence type="ECO:0000256" key="4">
    <source>
        <dbReference type="ARBA" id="ARBA00023134"/>
    </source>
</evidence>
<feature type="compositionally biased region" description="Basic residues" evidence="5">
    <location>
        <begin position="1"/>
        <end position="13"/>
    </location>
</feature>
<feature type="compositionally biased region" description="Acidic residues" evidence="5">
    <location>
        <begin position="581"/>
        <end position="594"/>
    </location>
</feature>
<dbReference type="GO" id="GO:0003924">
    <property type="term" value="F:GTPase activity"/>
    <property type="evidence" value="ECO:0007669"/>
    <property type="project" value="InterPro"/>
</dbReference>
<keyword evidence="8" id="KW-1185">Reference proteome</keyword>
<evidence type="ECO:0000256" key="1">
    <source>
        <dbReference type="ARBA" id="ARBA00022490"/>
    </source>
</evidence>
<dbReference type="PANTHER" id="PTHR45709">
    <property type="entry name" value="LARGE SUBUNIT GTPASE 1 HOMOLOG-RELATED"/>
    <property type="match status" value="1"/>
</dbReference>
<evidence type="ECO:0000313" key="7">
    <source>
        <dbReference type="EMBL" id="GAX11196.1"/>
    </source>
</evidence>
<feature type="region of interest" description="Disordered" evidence="5">
    <location>
        <begin position="575"/>
        <end position="594"/>
    </location>
</feature>
<dbReference type="InterPro" id="IPR027417">
    <property type="entry name" value="P-loop_NTPase"/>
</dbReference>
<comment type="caution">
    <text evidence="7">The sequence shown here is derived from an EMBL/GenBank/DDBJ whole genome shotgun (WGS) entry which is preliminary data.</text>
</comment>
<dbReference type="EMBL" id="BDSP01000036">
    <property type="protein sequence ID" value="GAX11196.1"/>
    <property type="molecule type" value="Genomic_DNA"/>
</dbReference>
<dbReference type="GO" id="GO:0005829">
    <property type="term" value="C:cytosol"/>
    <property type="evidence" value="ECO:0007669"/>
    <property type="project" value="TreeGrafter"/>
</dbReference>
<feature type="region of interest" description="Disordered" evidence="5">
    <location>
        <begin position="605"/>
        <end position="642"/>
    </location>
</feature>
<dbReference type="InParanoid" id="A0A1Z5JB61"/>
<dbReference type="AlphaFoldDB" id="A0A1Z5JB61"/>
<sequence length="687" mass="77640">MPRNKGTSRKGKPGRLDRESGMGKALQKAQGQRYRPRENGKNRRGEGGMAMQAGVTSVGIEEEPELKTRSVLEMSNLDDFLLQADLAHREFTSEKEGVVVLDPTGHAFRPSKVQWEDDERPSFVFQELSVPRRPAWDESTTPDELHRLEEKAFLEWRRAIAVREEEIARTESSTSVTPFEKNLEVWRQLWRVLERSSCLLQLVDARNPLFYLSDDLKEYAASLGKPMMVLMNKSDYLSRDQRQMWYNYLVERNWEPIFFSAVKEQQKLDAEAQRRRREERGVDPRKEEKEDDPLSMGEESEEESDSESESDDEAIPDKESEDGIGIDVPLTRKQLLETMLAFAEKHGCERDERYGDRFQFGMVGFPNVGKSSVINVLVGSSRHTHGVVRVGVASQPGKTKHFQTLYLPADTGMEDKMMLCDCPGLVFPSFVSNTADLIAAGVYPIAQMRDHWPVTRLICERIPREIINAHYGINLPKPTAQEMVENGWTKLPPPKPDEFLGTFCIARGMLAAASGIPDYARAARYVIQDYATGKLLFCHAPPEVRGSDLLAFYRETIDTALANTAKLRLKLEKQQRRQEEKEAEELDNEEGDELENDFDDDILELLGGSADDGSKPSANKSKRPTAKKWGKKGRKLRNKDPYGCHTTIDETIAHDQSSIGVIVNAGKHGRGGYTRPTGYGSIRAAAL</sequence>
<gene>
    <name evidence="7" type="ORF">FisN_9Hh292</name>
</gene>
<evidence type="ECO:0000256" key="3">
    <source>
        <dbReference type="ARBA" id="ARBA00022801"/>
    </source>
</evidence>
<protein>
    <submittedName>
        <fullName evidence="7">Large subunit GTPase 1</fullName>
    </submittedName>
</protein>
<feature type="compositionally biased region" description="Acidic residues" evidence="5">
    <location>
        <begin position="289"/>
        <end position="324"/>
    </location>
</feature>
<dbReference type="InterPro" id="IPR043358">
    <property type="entry name" value="GNL1-like"/>
</dbReference>